<accession>A0AAV8BN28</accession>
<evidence type="ECO:0000313" key="7">
    <source>
        <dbReference type="Proteomes" id="UP001140206"/>
    </source>
</evidence>
<evidence type="ECO:0000256" key="4">
    <source>
        <dbReference type="RuleBase" id="RU363099"/>
    </source>
</evidence>
<keyword evidence="7" id="KW-1185">Reference proteome</keyword>
<dbReference type="InterPro" id="IPR004265">
    <property type="entry name" value="Dirigent"/>
</dbReference>
<dbReference type="Pfam" id="PF03018">
    <property type="entry name" value="Dirigent"/>
    <property type="match status" value="1"/>
</dbReference>
<dbReference type="AlphaFoldDB" id="A0AAV8BN28"/>
<keyword evidence="4" id="KW-0732">Signal</keyword>
<comment type="similarity">
    <text evidence="1 4">Belongs to the plant dirigent protein family.</text>
</comment>
<protein>
    <recommendedName>
        <fullName evidence="4">Dirigent protein</fullName>
    </recommendedName>
</protein>
<comment type="caution">
    <text evidence="5">The sequence shown here is derived from an EMBL/GenBank/DDBJ whole genome shotgun (WGS) entry which is preliminary data.</text>
</comment>
<comment type="function">
    <text evidence="4">Dirigent proteins impart stereoselectivity on the phenoxy radical-coupling reaction, yielding optically active lignans from two molecules of coniferyl alcohol in the biosynthesis of lignans, flavonolignans, and alkaloids and thus plays a central role in plant secondary metabolism.</text>
</comment>
<dbReference type="GO" id="GO:0048046">
    <property type="term" value="C:apoplast"/>
    <property type="evidence" value="ECO:0007669"/>
    <property type="project" value="UniProtKB-SubCell"/>
</dbReference>
<keyword evidence="3 4" id="KW-0964">Secreted</keyword>
<dbReference type="InterPro" id="IPR044859">
    <property type="entry name" value="Allene_oxi_cyc_Dirigent"/>
</dbReference>
<evidence type="ECO:0000313" key="5">
    <source>
        <dbReference type="EMBL" id="KAJ4744056.1"/>
    </source>
</evidence>
<evidence type="ECO:0000256" key="1">
    <source>
        <dbReference type="ARBA" id="ARBA00010746"/>
    </source>
</evidence>
<organism evidence="5 7">
    <name type="scientific">Rhynchospora pubera</name>
    <dbReference type="NCBI Taxonomy" id="906938"/>
    <lineage>
        <taxon>Eukaryota</taxon>
        <taxon>Viridiplantae</taxon>
        <taxon>Streptophyta</taxon>
        <taxon>Embryophyta</taxon>
        <taxon>Tracheophyta</taxon>
        <taxon>Spermatophyta</taxon>
        <taxon>Magnoliopsida</taxon>
        <taxon>Liliopsida</taxon>
        <taxon>Poales</taxon>
        <taxon>Cyperaceae</taxon>
        <taxon>Cyperoideae</taxon>
        <taxon>Rhynchosporeae</taxon>
        <taxon>Rhynchospora</taxon>
    </lineage>
</organism>
<feature type="chain" id="PRO_5044522957" description="Dirigent protein" evidence="4">
    <location>
        <begin position="29"/>
        <end position="191"/>
    </location>
</feature>
<dbReference type="GO" id="GO:0009699">
    <property type="term" value="P:phenylpropanoid biosynthetic process"/>
    <property type="evidence" value="ECO:0007669"/>
    <property type="project" value="UniProtKB-ARBA"/>
</dbReference>
<evidence type="ECO:0000313" key="6">
    <source>
        <dbReference type="EMBL" id="KAJ4796678.1"/>
    </source>
</evidence>
<evidence type="ECO:0000256" key="3">
    <source>
        <dbReference type="ARBA" id="ARBA00022525"/>
    </source>
</evidence>
<sequence length="191" mass="20473">MASKLVPNSFILVSFFLCSLISIPSTKAQLETLAPDHDQAKAEAAGMTHIHFFFQDILSGENPTAITIIQPASSSMTSFGLMNMIDDKLTEGPDPSSKEVGRAQGLYAASSLSEIGFMQAMNLVFTDGAYNGSVITVLGRNAPLHATREMSIVGGTGQFRYARGYAIAKTHTLDITTGDATVEYNVYVTTH</sequence>
<gene>
    <name evidence="5" type="ORF">LUZ62_004661</name>
    <name evidence="6" type="ORF">LUZ62_047924</name>
</gene>
<dbReference type="EMBL" id="JAMFTS010000242">
    <property type="protein sequence ID" value="KAJ4744056.1"/>
    <property type="molecule type" value="Genomic_DNA"/>
</dbReference>
<dbReference type="EMBL" id="JAMFTS010000002">
    <property type="protein sequence ID" value="KAJ4796678.1"/>
    <property type="molecule type" value="Genomic_DNA"/>
</dbReference>
<evidence type="ECO:0000256" key="2">
    <source>
        <dbReference type="ARBA" id="ARBA00011738"/>
    </source>
</evidence>
<dbReference type="Gene3D" id="2.40.480.10">
    <property type="entry name" value="Allene oxide cyclase-like"/>
    <property type="match status" value="1"/>
</dbReference>
<proteinExistence type="inferred from homology"/>
<dbReference type="PANTHER" id="PTHR21495">
    <property type="entry name" value="NUCLEOPORIN-RELATED"/>
    <property type="match status" value="1"/>
</dbReference>
<comment type="subunit">
    <text evidence="2 4">Homodimer.</text>
</comment>
<feature type="signal peptide" evidence="4">
    <location>
        <begin position="1"/>
        <end position="28"/>
    </location>
</feature>
<reference evidence="5" key="1">
    <citation type="submission" date="2022-08" db="EMBL/GenBank/DDBJ databases">
        <authorList>
            <person name="Marques A."/>
        </authorList>
    </citation>
    <scope>NUCLEOTIDE SEQUENCE</scope>
    <source>
        <strain evidence="5">RhyPub2mFocal</strain>
        <tissue evidence="5">Leaves</tissue>
    </source>
</reference>
<dbReference type="Proteomes" id="UP001140206">
    <property type="component" value="Chromosome 2"/>
</dbReference>
<keyword evidence="4" id="KW-0052">Apoplast</keyword>
<name>A0AAV8BN28_9POAL</name>
<comment type="subcellular location">
    <subcellularLocation>
        <location evidence="4">Secreted</location>
        <location evidence="4">Extracellular space</location>
        <location evidence="4">Apoplast</location>
    </subcellularLocation>
</comment>